<evidence type="ECO:0000313" key="4">
    <source>
        <dbReference type="Proteomes" id="UP000192343"/>
    </source>
</evidence>
<dbReference type="InterPro" id="IPR023399">
    <property type="entry name" value="Baseplate-like_2-layer_sand"/>
</dbReference>
<reference evidence="3 4" key="1">
    <citation type="submission" date="2017-03" db="EMBL/GenBank/DDBJ databases">
        <title>Draft Genome sequence of Marispirochaeta sp. strain JC444.</title>
        <authorList>
            <person name="Shivani Y."/>
            <person name="Subhash Y."/>
            <person name="Sasikala C."/>
            <person name="Ramana C."/>
        </authorList>
    </citation>
    <scope>NUCLEOTIDE SEQUENCE [LARGE SCALE GENOMIC DNA]</scope>
    <source>
        <strain evidence="3 4">JC444</strain>
    </source>
</reference>
<dbReference type="OrthoDB" id="9016931at2"/>
<name>A0A1Y1S186_9SPIO</name>
<evidence type="ECO:0008006" key="5">
    <source>
        <dbReference type="Google" id="ProtNLM"/>
    </source>
</evidence>
<dbReference type="Pfam" id="PF21683">
    <property type="entry name" value="GpP-like_1st"/>
    <property type="match status" value="1"/>
</dbReference>
<feature type="domain" description="Baseplate hub protein gp44-like N-terminal" evidence="1">
    <location>
        <begin position="21"/>
        <end position="101"/>
    </location>
</feature>
<dbReference type="Gene3D" id="2.30.300.10">
    <property type="entry name" value="Baseplate protein-like domain - beta roll fold"/>
    <property type="match status" value="1"/>
</dbReference>
<sequence length="347" mass="37877">MSDPRIIIEIGGDQVGQVNRGERITGWSGLSVIRSIDSGADAFSFSVPWNPTPDNIRRFRPYQSQQVVVWADDEKLITGYLEALSLVTDPENRSMNIQGRSITGVLIDWSAGPPFQFTGLTFNQIAAKIAHPYTVKAIPDTAPLADVQITPGQTVYEFLSQLAAANGLFGRPTATGRLEFVNIADSAPVADIIEGEKNVVSVSAGHDVTTLHHEYIIVASSDGNPDISATVTDRRMAPAIRGKKIIQPEQESADYSAAAKLARSRAWISSYTPQVIVKGWKHDGAFWRAGEVIRLKAPGAFIIKPSLFLIKQATFSMDESSGRITTLDLTLPGTYSNTYPEDMPWED</sequence>
<dbReference type="AlphaFoldDB" id="A0A1Y1S186"/>
<gene>
    <name evidence="3" type="ORF">B4O97_03455</name>
</gene>
<evidence type="ECO:0000259" key="2">
    <source>
        <dbReference type="Pfam" id="PF22255"/>
    </source>
</evidence>
<evidence type="ECO:0000259" key="1">
    <source>
        <dbReference type="Pfam" id="PF21683"/>
    </source>
</evidence>
<keyword evidence="4" id="KW-1185">Reference proteome</keyword>
<proteinExistence type="predicted"/>
<dbReference type="Proteomes" id="UP000192343">
    <property type="component" value="Unassembled WGS sequence"/>
</dbReference>
<feature type="domain" description="Baseplate hub protein gp44/GpP-like second" evidence="2">
    <location>
        <begin position="103"/>
        <end position="180"/>
    </location>
</feature>
<dbReference type="RefSeq" id="WP_143305508.1">
    <property type="nucleotide sequence ID" value="NZ_MWQY01000003.1"/>
</dbReference>
<dbReference type="InterPro" id="IPR053981">
    <property type="entry name" value="Gp44/GpP-like_2nd"/>
</dbReference>
<protein>
    <recommendedName>
        <fullName evidence="5">Phage tail protein</fullName>
    </recommendedName>
</protein>
<dbReference type="Pfam" id="PF22255">
    <property type="entry name" value="Gp44-like_2nd"/>
    <property type="match status" value="1"/>
</dbReference>
<comment type="caution">
    <text evidence="3">The sequence shown here is derived from an EMBL/GenBank/DDBJ whole genome shotgun (WGS) entry which is preliminary data.</text>
</comment>
<evidence type="ECO:0000313" key="3">
    <source>
        <dbReference type="EMBL" id="ORC37259.1"/>
    </source>
</evidence>
<dbReference type="SUPFAM" id="SSF69279">
    <property type="entry name" value="Phage tail proteins"/>
    <property type="match status" value="2"/>
</dbReference>
<accession>A0A1Y1S186</accession>
<dbReference type="Gene3D" id="3.30.1920.10">
    <property type="entry name" value="Baseplate protein-like domains - 2 layer sandwich fold"/>
    <property type="match status" value="1"/>
</dbReference>
<dbReference type="InterPro" id="IPR049354">
    <property type="entry name" value="GpP-like_N"/>
</dbReference>
<dbReference type="Gene3D" id="3.55.50.10">
    <property type="entry name" value="Baseplate protein-like domains"/>
    <property type="match status" value="1"/>
</dbReference>
<dbReference type="STRING" id="1963862.B4O97_03455"/>
<organism evidence="3 4">
    <name type="scientific">Marispirochaeta aestuarii</name>
    <dbReference type="NCBI Taxonomy" id="1963862"/>
    <lineage>
        <taxon>Bacteria</taxon>
        <taxon>Pseudomonadati</taxon>
        <taxon>Spirochaetota</taxon>
        <taxon>Spirochaetia</taxon>
        <taxon>Spirochaetales</taxon>
        <taxon>Spirochaetaceae</taxon>
        <taxon>Marispirochaeta</taxon>
    </lineage>
</organism>
<dbReference type="EMBL" id="MWQY01000003">
    <property type="protein sequence ID" value="ORC37259.1"/>
    <property type="molecule type" value="Genomic_DNA"/>
</dbReference>